<dbReference type="SUPFAM" id="SSF58104">
    <property type="entry name" value="Methyl-accepting chemotaxis protein (MCP) signaling domain"/>
    <property type="match status" value="1"/>
</dbReference>
<accession>A0ABR9TX22</accession>
<keyword evidence="1 3" id="KW-0807">Transducer</keyword>
<sequence length="467" mass="50777">MQYNFKLGRVVTFGFGSVFVVMVVIGIVSKLTTNKLVESNGWVSHTYQVEGDLEDITKFLLDAETGQRGFILTQKANYLEPYNTSVANFEKTFDEVNKLIQDNPEQVTRLNQVKQLAKDKMVELAETIELTQQGKRQEALNLILSNKGKQIMDEIRAKLAEMTQVEERLLADRQQTAKQAAYLADLVSLGGTTIAILFGSFVLFFIARGIVRPITQVANAIAASTTEIATTIEQQERTTMQQASSVNQTTTTMDELAASSRQSAEQAEASAAVARQVLLLVDGRTQEGQFSKSSLREKVGDIAAQILHLSEQTNQIGTISTLVSDLATQTNMLALNAAVEAVRAGEHGKGFAVVAAEIRKLADQSKRSAEKINVLVLDIQKSTNSTVIVTDEGTKTVEKIVDAIKTIAVNGQQISLTSNQQAIAVQQVVEAMNSLNIAARETASGISQIKVSTQRLNDGAQELKAVV</sequence>
<dbReference type="PRINTS" id="PR00260">
    <property type="entry name" value="CHEMTRNSDUCR"/>
</dbReference>
<keyword evidence="4" id="KW-0812">Transmembrane</keyword>
<dbReference type="PANTHER" id="PTHR32089:SF112">
    <property type="entry name" value="LYSOZYME-LIKE PROTEIN-RELATED"/>
    <property type="match status" value="1"/>
</dbReference>
<feature type="transmembrane region" description="Helical" evidence="4">
    <location>
        <begin position="6"/>
        <end position="28"/>
    </location>
</feature>
<dbReference type="InterPro" id="IPR004089">
    <property type="entry name" value="MCPsignal_dom"/>
</dbReference>
<evidence type="ECO:0000256" key="2">
    <source>
        <dbReference type="ARBA" id="ARBA00029447"/>
    </source>
</evidence>
<keyword evidence="4" id="KW-0472">Membrane</keyword>
<proteinExistence type="inferred from homology"/>
<keyword evidence="4" id="KW-1133">Transmembrane helix</keyword>
<dbReference type="SMART" id="SM00283">
    <property type="entry name" value="MA"/>
    <property type="match status" value="1"/>
</dbReference>
<evidence type="ECO:0000313" key="7">
    <source>
        <dbReference type="Proteomes" id="UP000647836"/>
    </source>
</evidence>
<evidence type="ECO:0000313" key="6">
    <source>
        <dbReference type="EMBL" id="MBE9104962.1"/>
    </source>
</evidence>
<comment type="caution">
    <text evidence="6">The sequence shown here is derived from an EMBL/GenBank/DDBJ whole genome shotgun (WGS) entry which is preliminary data.</text>
</comment>
<dbReference type="PANTHER" id="PTHR32089">
    <property type="entry name" value="METHYL-ACCEPTING CHEMOTAXIS PROTEIN MCPB"/>
    <property type="match status" value="1"/>
</dbReference>
<dbReference type="InterPro" id="IPR007891">
    <property type="entry name" value="CHASE3"/>
</dbReference>
<name>A0ABR9TX22_9NOSO</name>
<dbReference type="PROSITE" id="PS50111">
    <property type="entry name" value="CHEMOTAXIS_TRANSDUC_2"/>
    <property type="match status" value="1"/>
</dbReference>
<dbReference type="RefSeq" id="WP_194042848.1">
    <property type="nucleotide sequence ID" value="NZ_JADEXF010000209.1"/>
</dbReference>
<gene>
    <name evidence="6" type="ORF">IQ229_08395</name>
</gene>
<dbReference type="InterPro" id="IPR004090">
    <property type="entry name" value="Chemotax_Me-accpt_rcpt"/>
</dbReference>
<reference evidence="6 7" key="1">
    <citation type="submission" date="2020-10" db="EMBL/GenBank/DDBJ databases">
        <authorList>
            <person name="Castelo-Branco R."/>
            <person name="Eusebio N."/>
            <person name="Adriana R."/>
            <person name="Vieira A."/>
            <person name="Brugerolle De Fraissinette N."/>
            <person name="Rezende De Castro R."/>
            <person name="Schneider M.P."/>
            <person name="Vasconcelos V."/>
            <person name="Leao P.N."/>
        </authorList>
    </citation>
    <scope>NUCLEOTIDE SEQUENCE [LARGE SCALE GENOMIC DNA]</scope>
    <source>
        <strain evidence="6 7">LEGE 07299</strain>
    </source>
</reference>
<keyword evidence="7" id="KW-1185">Reference proteome</keyword>
<dbReference type="Proteomes" id="UP000647836">
    <property type="component" value="Unassembled WGS sequence"/>
</dbReference>
<evidence type="ECO:0000259" key="5">
    <source>
        <dbReference type="PROSITE" id="PS50111"/>
    </source>
</evidence>
<feature type="transmembrane region" description="Helical" evidence="4">
    <location>
        <begin position="182"/>
        <end position="207"/>
    </location>
</feature>
<evidence type="ECO:0000256" key="4">
    <source>
        <dbReference type="SAM" id="Phobius"/>
    </source>
</evidence>
<comment type="similarity">
    <text evidence="2">Belongs to the methyl-accepting chemotaxis (MCP) protein family.</text>
</comment>
<protein>
    <submittedName>
        <fullName evidence="6">CHASE3 domain-containing protein</fullName>
    </submittedName>
</protein>
<evidence type="ECO:0000256" key="1">
    <source>
        <dbReference type="ARBA" id="ARBA00023224"/>
    </source>
</evidence>
<dbReference type="EMBL" id="JADEXF010000209">
    <property type="protein sequence ID" value="MBE9104962.1"/>
    <property type="molecule type" value="Genomic_DNA"/>
</dbReference>
<organism evidence="6 7">
    <name type="scientific">Nostoc cf. edaphicum LEGE 07299</name>
    <dbReference type="NCBI Taxonomy" id="2777974"/>
    <lineage>
        <taxon>Bacteria</taxon>
        <taxon>Bacillati</taxon>
        <taxon>Cyanobacteriota</taxon>
        <taxon>Cyanophyceae</taxon>
        <taxon>Nostocales</taxon>
        <taxon>Nostocaceae</taxon>
        <taxon>Nostoc</taxon>
    </lineage>
</organism>
<dbReference type="CDD" id="cd19410">
    <property type="entry name" value="HK9-like_sensor"/>
    <property type="match status" value="1"/>
</dbReference>
<feature type="domain" description="Methyl-accepting transducer" evidence="5">
    <location>
        <begin position="217"/>
        <end position="457"/>
    </location>
</feature>
<dbReference type="Pfam" id="PF00015">
    <property type="entry name" value="MCPsignal"/>
    <property type="match status" value="1"/>
</dbReference>
<dbReference type="Gene3D" id="1.10.287.950">
    <property type="entry name" value="Methyl-accepting chemotaxis protein"/>
    <property type="match status" value="1"/>
</dbReference>
<dbReference type="Pfam" id="PF05227">
    <property type="entry name" value="CHASE3"/>
    <property type="match status" value="1"/>
</dbReference>
<evidence type="ECO:0000256" key="3">
    <source>
        <dbReference type="PROSITE-ProRule" id="PRU00284"/>
    </source>
</evidence>